<keyword evidence="1" id="KW-0285">Flavoprotein</keyword>
<proteinExistence type="inferred from homology"/>
<dbReference type="Pfam" id="PF00296">
    <property type="entry name" value="Bac_luciferase"/>
    <property type="match status" value="1"/>
</dbReference>
<dbReference type="RefSeq" id="WP_252955252.1">
    <property type="nucleotide sequence ID" value="NZ_JAFIRR010000145.1"/>
</dbReference>
<comment type="caution">
    <text evidence="7">The sequence shown here is derived from an EMBL/GenBank/DDBJ whole genome shotgun (WGS) entry which is preliminary data.</text>
</comment>
<dbReference type="PANTHER" id="PTHR30011">
    <property type="entry name" value="ALKANESULFONATE MONOOXYGENASE-RELATED"/>
    <property type="match status" value="1"/>
</dbReference>
<feature type="domain" description="Luciferase-like" evidence="6">
    <location>
        <begin position="36"/>
        <end position="386"/>
    </location>
</feature>
<evidence type="ECO:0000259" key="6">
    <source>
        <dbReference type="Pfam" id="PF00296"/>
    </source>
</evidence>
<evidence type="ECO:0000256" key="3">
    <source>
        <dbReference type="ARBA" id="ARBA00023002"/>
    </source>
</evidence>
<dbReference type="InterPro" id="IPR051260">
    <property type="entry name" value="Diverse_substr_monoxygenases"/>
</dbReference>
<dbReference type="InterPro" id="IPR011251">
    <property type="entry name" value="Luciferase-like_dom"/>
</dbReference>
<keyword evidence="8" id="KW-1185">Reference proteome</keyword>
<keyword evidence="2" id="KW-0288">FMN</keyword>
<dbReference type="NCBIfam" id="TIGR03860">
    <property type="entry name" value="FMN_nitrolo"/>
    <property type="match status" value="1"/>
</dbReference>
<dbReference type="Proteomes" id="UP001523392">
    <property type="component" value="Unassembled WGS sequence"/>
</dbReference>
<evidence type="ECO:0000256" key="4">
    <source>
        <dbReference type="ARBA" id="ARBA00023033"/>
    </source>
</evidence>
<dbReference type="InterPro" id="IPR016215">
    <property type="entry name" value="NTA_MOA"/>
</dbReference>
<comment type="similarity">
    <text evidence="5">Belongs to the NtaA/SnaA/DszA monooxygenase family.</text>
</comment>
<evidence type="ECO:0000313" key="7">
    <source>
        <dbReference type="EMBL" id="MCO6418625.1"/>
    </source>
</evidence>
<dbReference type="EMBL" id="JAFIRR010000145">
    <property type="protein sequence ID" value="MCO6418625.1"/>
    <property type="molecule type" value="Genomic_DNA"/>
</dbReference>
<sequence length="434" mass="47983">MTQRRMHLVAYLKTGPTANYPGAWRHPESPLDDILQPERYEHLARVLEEARFDGCFFADTFGLSDTYRDGFATHLGRGGQISYLDPLAVLPLMARVTRHLGLGATLSTTLYPAYHLARTLASLDHVSGGRIAWNIVTSATDLEARNYGMDRLPPKELRYDQADEVLEACCALWEGWEPDALLLDKASGRFADPAKVRYAHYEGRYVRTRGPLSIPRSPQGRPGLMQAGSSDRGREFAARWAELVFVNAETAEDAAAYRADLSARMARYGRAPEECAVLPSLAVVIGETEAIAREKAEYLETLSDPELVLAWNSAMIGADLTKAQTEAEAVAAAGNTGIEGSRNRVLQVARQQGISFAEAARKPRGLLVGTAQSVADRMEAWFTAGACDGFILWPTISPRMFEEFGRFVVPELQRRGLFRRDYAGRTLRETLRGG</sequence>
<dbReference type="GO" id="GO:0004497">
    <property type="term" value="F:monooxygenase activity"/>
    <property type="evidence" value="ECO:0007669"/>
    <property type="project" value="UniProtKB-KW"/>
</dbReference>
<dbReference type="PANTHER" id="PTHR30011:SF16">
    <property type="entry name" value="C2H2 FINGER DOMAIN TRANSCRIPTION FACTOR (EUROFUNG)-RELATED"/>
    <property type="match status" value="1"/>
</dbReference>
<evidence type="ECO:0000313" key="8">
    <source>
        <dbReference type="Proteomes" id="UP001523392"/>
    </source>
</evidence>
<protein>
    <submittedName>
        <fullName evidence="7">NtaA/DmoA family FMN-dependent monooxygenase</fullName>
        <ecNumber evidence="7">1.14.-.-</ecNumber>
    </submittedName>
</protein>
<dbReference type="Gene3D" id="3.20.20.30">
    <property type="entry name" value="Luciferase-like domain"/>
    <property type="match status" value="1"/>
</dbReference>
<dbReference type="PIRSF" id="PIRSF000337">
    <property type="entry name" value="NTA_MOA"/>
    <property type="match status" value="1"/>
</dbReference>
<dbReference type="EC" id="1.14.-.-" evidence="7"/>
<dbReference type="InterPro" id="IPR036661">
    <property type="entry name" value="Luciferase-like_sf"/>
</dbReference>
<evidence type="ECO:0000256" key="1">
    <source>
        <dbReference type="ARBA" id="ARBA00022630"/>
    </source>
</evidence>
<evidence type="ECO:0000256" key="2">
    <source>
        <dbReference type="ARBA" id="ARBA00022643"/>
    </source>
</evidence>
<keyword evidence="3 7" id="KW-0560">Oxidoreductase</keyword>
<reference evidence="7 8" key="1">
    <citation type="submission" date="2021-12" db="EMBL/GenBank/DDBJ databases">
        <title>Siccirubricoccus leaddurans sp. nov., a high concentration Zn2+ tolerance bacterium.</title>
        <authorList>
            <person name="Cao Y."/>
        </authorList>
    </citation>
    <scope>NUCLEOTIDE SEQUENCE [LARGE SCALE GENOMIC DNA]</scope>
    <source>
        <strain evidence="7 8">KC 17139</strain>
    </source>
</reference>
<accession>A0ABT1D9L0</accession>
<dbReference type="SUPFAM" id="SSF51679">
    <property type="entry name" value="Bacterial luciferase-like"/>
    <property type="match status" value="1"/>
</dbReference>
<evidence type="ECO:0000256" key="5">
    <source>
        <dbReference type="ARBA" id="ARBA00033748"/>
    </source>
</evidence>
<keyword evidence="4 7" id="KW-0503">Monooxygenase</keyword>
<organism evidence="7 8">
    <name type="scientific">Siccirubricoccus soli</name>
    <dbReference type="NCBI Taxonomy" id="2899147"/>
    <lineage>
        <taxon>Bacteria</taxon>
        <taxon>Pseudomonadati</taxon>
        <taxon>Pseudomonadota</taxon>
        <taxon>Alphaproteobacteria</taxon>
        <taxon>Acetobacterales</taxon>
        <taxon>Roseomonadaceae</taxon>
        <taxon>Siccirubricoccus</taxon>
    </lineage>
</organism>
<gene>
    <name evidence="7" type="ORF">JYK14_21060</name>
</gene>
<name>A0ABT1D9L0_9PROT</name>
<dbReference type="CDD" id="cd01095">
    <property type="entry name" value="Nitrilotriacetate_monoxgenase"/>
    <property type="match status" value="1"/>
</dbReference>